<reference evidence="2 3" key="1">
    <citation type="journal article" date="2007" name="Photosyn. Res.">
        <title>Complete nucleotide sequence of the freshwater unicellular cyanobacterium Synechococcus elongatus PCC 6301 chromosome: gene content and organization.</title>
        <authorList>
            <person name="Sugita C."/>
            <person name="Ogata K."/>
            <person name="Shikata M."/>
            <person name="Jikuya H."/>
            <person name="Takano J."/>
            <person name="Furumichi M."/>
            <person name="Kanehisa M."/>
            <person name="Omata T."/>
            <person name="Sugiura M."/>
            <person name="Sugita M."/>
        </authorList>
    </citation>
    <scope>NUCLEOTIDE SEQUENCE [LARGE SCALE GENOMIC DNA]</scope>
    <source>
        <strain evidence="3">ATCC 27144 / PCC 6301 / SAUG 1402/1</strain>
    </source>
</reference>
<feature type="transmembrane region" description="Helical" evidence="1">
    <location>
        <begin position="60"/>
        <end position="78"/>
    </location>
</feature>
<organism evidence="2 3">
    <name type="scientific">Synechococcus sp. (strain ATCC 27144 / PCC 6301 / SAUG 1402/1)</name>
    <name type="common">Anacystis nidulans</name>
    <dbReference type="NCBI Taxonomy" id="269084"/>
    <lineage>
        <taxon>Bacteria</taxon>
        <taxon>Bacillati</taxon>
        <taxon>Cyanobacteriota</taxon>
        <taxon>Cyanophyceae</taxon>
        <taxon>Synechococcales</taxon>
        <taxon>Synechococcaceae</taxon>
        <taxon>Synechococcus</taxon>
    </lineage>
</organism>
<dbReference type="Proteomes" id="UP000001175">
    <property type="component" value="Chromosome"/>
</dbReference>
<dbReference type="Pfam" id="PF00805">
    <property type="entry name" value="Pentapeptide"/>
    <property type="match status" value="1"/>
</dbReference>
<name>A0A0H3K689_SYNP6</name>
<evidence type="ECO:0008006" key="4">
    <source>
        <dbReference type="Google" id="ProtNLM"/>
    </source>
</evidence>
<feature type="transmembrane region" description="Helical" evidence="1">
    <location>
        <begin position="138"/>
        <end position="157"/>
    </location>
</feature>
<keyword evidence="1" id="KW-0812">Transmembrane</keyword>
<dbReference type="InterPro" id="IPR001646">
    <property type="entry name" value="5peptide_repeat"/>
</dbReference>
<feature type="transmembrane region" description="Helical" evidence="1">
    <location>
        <begin position="98"/>
        <end position="117"/>
    </location>
</feature>
<protein>
    <recommendedName>
        <fullName evidence="4">Low-complexity protein</fullName>
    </recommendedName>
</protein>
<dbReference type="KEGG" id="syc:syc1475_d"/>
<keyword evidence="1" id="KW-1133">Transmembrane helix</keyword>
<proteinExistence type="predicted"/>
<keyword evidence="1" id="KW-0472">Membrane</keyword>
<dbReference type="SUPFAM" id="SSF141571">
    <property type="entry name" value="Pentapeptide repeat-like"/>
    <property type="match status" value="1"/>
</dbReference>
<dbReference type="Gene3D" id="2.160.20.80">
    <property type="entry name" value="E3 ubiquitin-protein ligase SopA"/>
    <property type="match status" value="1"/>
</dbReference>
<gene>
    <name evidence="2" type="ordered locus">syc1475_d</name>
</gene>
<dbReference type="EMBL" id="AP008231">
    <property type="protein sequence ID" value="BAD79665.1"/>
    <property type="molecule type" value="Genomic_DNA"/>
</dbReference>
<evidence type="ECO:0000313" key="3">
    <source>
        <dbReference type="Proteomes" id="UP000001175"/>
    </source>
</evidence>
<dbReference type="AlphaFoldDB" id="A0A0H3K689"/>
<evidence type="ECO:0000256" key="1">
    <source>
        <dbReference type="SAM" id="Phobius"/>
    </source>
</evidence>
<evidence type="ECO:0000313" key="2">
    <source>
        <dbReference type="EMBL" id="BAD79665.1"/>
    </source>
</evidence>
<sequence length="401" mass="44163">MLLSTSNPLEPAMTLLPEDAPRSRSSVDWTLMQLSESMPLWPLLVGSGLILLSLLTGWRWLLAIASLGTLAIAALQLLPPLWQRWRYRFEQTETRETLALLGLLLAVVGFSIVFDLWRPFITIYSSGDWDAIGAIGEGVIGAFGQILLALVALVIAWRQYAIDKRLTTQQNQITQAQTIDSFIQGISDLISDEEGLLEDWPLERMLAEGRTAAVLSSIDGQGKAKILRFLSHARLLTPLKRDHRLGRAILDGSGGYAEDRLEGIPVIQLLSMLAGMDLQATDLRSVDFNRADLQESDLQDADLSQANLAGCNLSGSRLREATVAQTRWFYGHWETATPAQANLTPDYETGIGTGAIVEDVDFSQIQSLSPEARYYCCSWCGSRSRSTIPGGCKGIANRLDR</sequence>
<dbReference type="eggNOG" id="COG1357">
    <property type="taxonomic scope" value="Bacteria"/>
</dbReference>
<accession>A0A0H3K689</accession>